<reference evidence="2 3" key="1">
    <citation type="journal article" date="2013" name="PLoS ONE">
        <title>The first genomic and proteomic characterization of a deep-sea sulfate reducer: insights into the piezophilic lifestyle of Desulfovibrio piezophilus.</title>
        <authorList>
            <person name="Pradel N."/>
            <person name="Ji B."/>
            <person name="Gimenez G."/>
            <person name="Talla E."/>
            <person name="Lenoble P."/>
            <person name="Garel M."/>
            <person name="Tamburini C."/>
            <person name="Fourquet P."/>
            <person name="Lebrun R."/>
            <person name="Bertin P."/>
            <person name="Denis Y."/>
            <person name="Pophillat M."/>
            <person name="Barbe V."/>
            <person name="Ollivier B."/>
            <person name="Dolla A."/>
        </authorList>
    </citation>
    <scope>NUCLEOTIDE SEQUENCE [LARGE SCALE GENOMIC DNA]</scope>
    <source>
        <strain evidence="3">DSM 10523 / SB164P1</strain>
    </source>
</reference>
<dbReference type="OrthoDB" id="7342932at2"/>
<dbReference type="Proteomes" id="UP000011724">
    <property type="component" value="Chromosome"/>
</dbReference>
<dbReference type="STRING" id="1322246.BN4_12081"/>
<reference evidence="3" key="2">
    <citation type="journal article" date="2013" name="Stand. Genomic Sci.">
        <title>Complete genome sequence of Desulfocapsa sulfexigens, a marine deltaproteobacterium specialized in disproportionating inorganic sulfur compounds.</title>
        <authorList>
            <person name="Finster K.W."/>
            <person name="Kjeldsen K.U."/>
            <person name="Kube M."/>
            <person name="Reinhardt R."/>
            <person name="Mussmann M."/>
            <person name="Amann R."/>
            <person name="Schreiber L."/>
        </authorList>
    </citation>
    <scope>NUCLEOTIDE SEQUENCE [LARGE SCALE GENOMIC DNA]</scope>
    <source>
        <strain evidence="3">DSM 10523 / SB164P1</strain>
    </source>
</reference>
<dbReference type="InterPro" id="IPR029063">
    <property type="entry name" value="SAM-dependent_MTases_sf"/>
</dbReference>
<dbReference type="InterPro" id="IPR013691">
    <property type="entry name" value="MeTrfase_14"/>
</dbReference>
<dbReference type="HOGENOM" id="CLU_050039_1_0_7"/>
<dbReference type="RefSeq" id="WP_015415360.1">
    <property type="nucleotide sequence ID" value="NC_020409.1"/>
</dbReference>
<dbReference type="KEGG" id="dpi:BN4_12081"/>
<dbReference type="PATRIC" id="fig|879567.3.peg.2214"/>
<protein>
    <submittedName>
        <fullName evidence="2">Putative Methyltransferase</fullName>
    </submittedName>
</protein>
<proteinExistence type="predicted"/>
<accession>M1WKB6</accession>
<dbReference type="GO" id="GO:0008168">
    <property type="term" value="F:methyltransferase activity"/>
    <property type="evidence" value="ECO:0007669"/>
    <property type="project" value="UniProtKB-KW"/>
</dbReference>
<dbReference type="AlphaFoldDB" id="M1WKB6"/>
<dbReference type="GO" id="GO:0032259">
    <property type="term" value="P:methylation"/>
    <property type="evidence" value="ECO:0007669"/>
    <property type="project" value="UniProtKB-KW"/>
</dbReference>
<dbReference type="PANTHER" id="PTHR43861:SF5">
    <property type="entry name" value="BLL5978 PROTEIN"/>
    <property type="match status" value="1"/>
</dbReference>
<dbReference type="Gene3D" id="3.40.50.720">
    <property type="entry name" value="NAD(P)-binding Rossmann-like Domain"/>
    <property type="match status" value="1"/>
</dbReference>
<name>M1WKB6_PSEP2</name>
<keyword evidence="2" id="KW-0489">Methyltransferase</keyword>
<dbReference type="EMBL" id="FO203427">
    <property type="protein sequence ID" value="CCH49316.1"/>
    <property type="molecule type" value="Genomic_DNA"/>
</dbReference>
<evidence type="ECO:0000313" key="2">
    <source>
        <dbReference type="EMBL" id="CCH49316.1"/>
    </source>
</evidence>
<dbReference type="eggNOG" id="COG0500">
    <property type="taxonomic scope" value="Bacteria"/>
</dbReference>
<evidence type="ECO:0000259" key="1">
    <source>
        <dbReference type="Pfam" id="PF08484"/>
    </source>
</evidence>
<sequence length="389" mass="43261">MTTPTCHTTHMGCPCCHGSDIIRDLWVRERTPALNNRLHATREQALAAPLGRVALALCRSCGFVFNHDFDDALVRYDKDYNSSRNDSPAYQAHLAETADFIAASLPRKAGHPGRVLEIGCGDGQFLRYLHEKGMDVCGYDPALPTHPPCPNGMELHGTCFAPESREERYDALVLRHVLEHIPTPGLFLRELLSAPSLESSMVAIEVPDLQWILDHHAPYDLTYEHCNYFRHESLVNLMNELGFSEYSFQRGYGGQYLISIFKRNNSSIIRQITPSEETIFSAMDTAQERLLHELFSHGPVSIWGASGKGVLLTASLPDSTLGQVKRVIDVDRKKQGLFLPGTGLEVCPPDVLTSVIEPGRVVVMNPVYTDEISRMLEAMGVKTDVTCIA</sequence>
<feature type="domain" description="C-methyltransferase" evidence="1">
    <location>
        <begin position="289"/>
        <end position="379"/>
    </location>
</feature>
<organism evidence="2 3">
    <name type="scientific">Pseudodesulfovibrio piezophilus (strain DSM 21447 / JCM 15486 / C1TLV30)</name>
    <name type="common">Desulfovibrio piezophilus</name>
    <dbReference type="NCBI Taxonomy" id="1322246"/>
    <lineage>
        <taxon>Bacteria</taxon>
        <taxon>Pseudomonadati</taxon>
        <taxon>Thermodesulfobacteriota</taxon>
        <taxon>Desulfovibrionia</taxon>
        <taxon>Desulfovibrionales</taxon>
        <taxon>Desulfovibrionaceae</taxon>
    </lineage>
</organism>
<dbReference type="Gene3D" id="3.40.50.150">
    <property type="entry name" value="Vaccinia Virus protein VP39"/>
    <property type="match status" value="1"/>
</dbReference>
<dbReference type="SUPFAM" id="SSF53335">
    <property type="entry name" value="S-adenosyl-L-methionine-dependent methyltransferases"/>
    <property type="match status" value="1"/>
</dbReference>
<keyword evidence="2" id="KW-0808">Transferase</keyword>
<dbReference type="PANTHER" id="PTHR43861">
    <property type="entry name" value="TRANS-ACONITATE 2-METHYLTRANSFERASE-RELATED"/>
    <property type="match status" value="1"/>
</dbReference>
<dbReference type="BioCyc" id="DPIE1322246:BN4_RS10460-MONOMER"/>
<dbReference type="Pfam" id="PF13489">
    <property type="entry name" value="Methyltransf_23"/>
    <property type="match status" value="1"/>
</dbReference>
<dbReference type="Pfam" id="PF08484">
    <property type="entry name" value="Methyltransf_14"/>
    <property type="match status" value="1"/>
</dbReference>
<evidence type="ECO:0000313" key="3">
    <source>
        <dbReference type="Proteomes" id="UP000011724"/>
    </source>
</evidence>
<gene>
    <name evidence="2" type="ordered locus">BN4_12081</name>
</gene>
<keyword evidence="3" id="KW-1185">Reference proteome</keyword>